<feature type="domain" description="Mce/MlaD" evidence="2">
    <location>
        <begin position="67"/>
        <end position="135"/>
    </location>
</feature>
<evidence type="ECO:0000313" key="3">
    <source>
        <dbReference type="EMBL" id="TPW35677.1"/>
    </source>
</evidence>
<reference evidence="3 4" key="1">
    <citation type="submission" date="2019-03" db="EMBL/GenBank/DDBJ databases">
        <title>The complete genome sequence of Neokomagataea sp. Jb2 NBRC113641.</title>
        <authorList>
            <person name="Chua K.-O."/>
            <person name="Chan K.-G."/>
            <person name="See-Too W.-S."/>
        </authorList>
    </citation>
    <scope>NUCLEOTIDE SEQUENCE [LARGE SCALE GENOMIC DNA]</scope>
    <source>
        <strain evidence="3 4">Jb2</strain>
    </source>
</reference>
<feature type="transmembrane region" description="Helical" evidence="1">
    <location>
        <begin position="25"/>
        <end position="47"/>
    </location>
</feature>
<keyword evidence="1" id="KW-0812">Transmembrane</keyword>
<name>A0A506UQQ1_9PROT</name>
<dbReference type="InterPro" id="IPR052336">
    <property type="entry name" value="MlaD_Phospholipid_Transporter"/>
</dbReference>
<evidence type="ECO:0000256" key="1">
    <source>
        <dbReference type="SAM" id="Phobius"/>
    </source>
</evidence>
<dbReference type="AlphaFoldDB" id="A0A506UQQ1"/>
<dbReference type="Pfam" id="PF02470">
    <property type="entry name" value="MlaD"/>
    <property type="match status" value="1"/>
</dbReference>
<gene>
    <name evidence="3" type="ORF">E3202_01575</name>
</gene>
<dbReference type="PANTHER" id="PTHR33371">
    <property type="entry name" value="INTERMEMBRANE PHOSPHOLIPID TRANSPORT SYSTEM BINDING PROTEIN MLAD-RELATED"/>
    <property type="match status" value="1"/>
</dbReference>
<protein>
    <submittedName>
        <fullName evidence="3">MCE family protein</fullName>
    </submittedName>
</protein>
<accession>A0A506UQQ1</accession>
<dbReference type="EMBL" id="SORZ01000001">
    <property type="protein sequence ID" value="TPW35677.1"/>
    <property type="molecule type" value="Genomic_DNA"/>
</dbReference>
<dbReference type="Proteomes" id="UP000315037">
    <property type="component" value="Unassembled WGS sequence"/>
</dbReference>
<dbReference type="InterPro" id="IPR003399">
    <property type="entry name" value="Mce/MlaD"/>
</dbReference>
<keyword evidence="1" id="KW-0472">Membrane</keyword>
<dbReference type="PANTHER" id="PTHR33371:SF4">
    <property type="entry name" value="INTERMEMBRANE PHOSPHOLIPID TRANSPORT SYSTEM BINDING PROTEIN MLAD"/>
    <property type="match status" value="1"/>
</dbReference>
<sequence>MFRLRKSAATDSAIPLFRNRYADEWVGLLVLGSVILFAAAIIEAGVLKQWLTPSARIYFVLPQNGLAGLAVGNDIEVMGVRAGEIRQLDLNQEGRLYAVGTIEPQFKPFIRTDSKAVIRRRFVVTGASYIDISRGRGHPLDWSYAVLRAVTEPNPADMITKTVAQLQATLVPTMKNVQDITAQINQILAELRDGKGTAGALLTSRETVDRANQVLADLNKAALGLQPLEAKLNQIFTRTDVSLKATLPDIHQTAHNAAVSTSQLPTLLTEAEATTESLRKLTQQIRSLWFLGGSGSKGSAGRLPASAVQP</sequence>
<dbReference type="RefSeq" id="WP_165600149.1">
    <property type="nucleotide sequence ID" value="NZ_SORZ01000001.1"/>
</dbReference>
<evidence type="ECO:0000313" key="4">
    <source>
        <dbReference type="Proteomes" id="UP000315037"/>
    </source>
</evidence>
<evidence type="ECO:0000259" key="2">
    <source>
        <dbReference type="Pfam" id="PF02470"/>
    </source>
</evidence>
<organism evidence="3 4">
    <name type="scientific">Oecophyllibacter saccharovorans</name>
    <dbReference type="NCBI Taxonomy" id="2558360"/>
    <lineage>
        <taxon>Bacteria</taxon>
        <taxon>Pseudomonadati</taxon>
        <taxon>Pseudomonadota</taxon>
        <taxon>Alphaproteobacteria</taxon>
        <taxon>Acetobacterales</taxon>
        <taxon>Acetobacteraceae</taxon>
        <taxon>Oecophyllibacter</taxon>
    </lineage>
</organism>
<keyword evidence="4" id="KW-1185">Reference proteome</keyword>
<comment type="caution">
    <text evidence="3">The sequence shown here is derived from an EMBL/GenBank/DDBJ whole genome shotgun (WGS) entry which is preliminary data.</text>
</comment>
<keyword evidence="1" id="KW-1133">Transmembrane helix</keyword>
<proteinExistence type="predicted"/>